<sequence length="483" mass="53967">MADTAQEPSNSAGKGNDIKDGSYGHPSDKIWMMYNTQADERDKRLVESWKGDTEGILIFSGLFSATVSAFIIESYKKLSADSGDATVALLTQLVNQGATTPNGTHANPVPVFKPSASAIRVNAMWFLSLLLTLTCALIAILVQQWARNYVQVSQKQKTPHKRARIRAFLFMGVETFHMSGAVETLPTILHASVFLFFVGLVDFMLSINKTVAYIMIGSIIMSMVVYLLSTLSPLVFPNSPYHTPLSGAVWFVVHAIGVGVLWSTRKVIILVAPLLTAAHSSWRIQLPPWEPCGPYKWELSVSDALGKCRKRLGMGTGLHMEEESSKASWSLDSYAIKWTTSNLDEAHDWQQFVEAINDFCLTLPEQHHQVLLRDFVISSKLPISQLMSYTCQNLTLFRTIPLKDQAHIVTKEILTQTFRVAWKILTSICTSETVIAAPDCMYEYGHQLWDLEKVFDNDRLHAMYRACVLALLICNALTLEKKA</sequence>
<gene>
    <name evidence="1" type="ORF">FA95DRAFT_1526309</name>
</gene>
<proteinExistence type="predicted"/>
<dbReference type="EMBL" id="MU276112">
    <property type="protein sequence ID" value="KAI0041610.1"/>
    <property type="molecule type" value="Genomic_DNA"/>
</dbReference>
<comment type="caution">
    <text evidence="1">The sequence shown here is derived from an EMBL/GenBank/DDBJ whole genome shotgun (WGS) entry which is preliminary data.</text>
</comment>
<protein>
    <submittedName>
        <fullName evidence="1">Uncharacterized protein</fullName>
    </submittedName>
</protein>
<reference evidence="1" key="1">
    <citation type="submission" date="2021-02" db="EMBL/GenBank/DDBJ databases">
        <authorList>
            <consortium name="DOE Joint Genome Institute"/>
            <person name="Ahrendt S."/>
            <person name="Looney B.P."/>
            <person name="Miyauchi S."/>
            <person name="Morin E."/>
            <person name="Drula E."/>
            <person name="Courty P.E."/>
            <person name="Chicoki N."/>
            <person name="Fauchery L."/>
            <person name="Kohler A."/>
            <person name="Kuo A."/>
            <person name="Labutti K."/>
            <person name="Pangilinan J."/>
            <person name="Lipzen A."/>
            <person name="Riley R."/>
            <person name="Andreopoulos W."/>
            <person name="He G."/>
            <person name="Johnson J."/>
            <person name="Barry K.W."/>
            <person name="Grigoriev I.V."/>
            <person name="Nagy L."/>
            <person name="Hibbett D."/>
            <person name="Henrissat B."/>
            <person name="Matheny P.B."/>
            <person name="Labbe J."/>
            <person name="Martin F."/>
        </authorList>
    </citation>
    <scope>NUCLEOTIDE SEQUENCE</scope>
    <source>
        <strain evidence="1">FP105234-sp</strain>
    </source>
</reference>
<keyword evidence="2" id="KW-1185">Reference proteome</keyword>
<feature type="non-terminal residue" evidence="1">
    <location>
        <position position="483"/>
    </location>
</feature>
<evidence type="ECO:0000313" key="2">
    <source>
        <dbReference type="Proteomes" id="UP000814033"/>
    </source>
</evidence>
<reference evidence="1" key="2">
    <citation type="journal article" date="2022" name="New Phytol.">
        <title>Evolutionary transition to the ectomycorrhizal habit in the genomes of a hyperdiverse lineage of mushroom-forming fungi.</title>
        <authorList>
            <person name="Looney B."/>
            <person name="Miyauchi S."/>
            <person name="Morin E."/>
            <person name="Drula E."/>
            <person name="Courty P.E."/>
            <person name="Kohler A."/>
            <person name="Kuo A."/>
            <person name="LaButti K."/>
            <person name="Pangilinan J."/>
            <person name="Lipzen A."/>
            <person name="Riley R."/>
            <person name="Andreopoulos W."/>
            <person name="He G."/>
            <person name="Johnson J."/>
            <person name="Nolan M."/>
            <person name="Tritt A."/>
            <person name="Barry K.W."/>
            <person name="Grigoriev I.V."/>
            <person name="Nagy L.G."/>
            <person name="Hibbett D."/>
            <person name="Henrissat B."/>
            <person name="Matheny P.B."/>
            <person name="Labbe J."/>
            <person name="Martin F.M."/>
        </authorList>
    </citation>
    <scope>NUCLEOTIDE SEQUENCE</scope>
    <source>
        <strain evidence="1">FP105234-sp</strain>
    </source>
</reference>
<dbReference type="Proteomes" id="UP000814033">
    <property type="component" value="Unassembled WGS sequence"/>
</dbReference>
<name>A0ACB8RDG8_9AGAM</name>
<organism evidence="1 2">
    <name type="scientific">Auriscalpium vulgare</name>
    <dbReference type="NCBI Taxonomy" id="40419"/>
    <lineage>
        <taxon>Eukaryota</taxon>
        <taxon>Fungi</taxon>
        <taxon>Dikarya</taxon>
        <taxon>Basidiomycota</taxon>
        <taxon>Agaricomycotina</taxon>
        <taxon>Agaricomycetes</taxon>
        <taxon>Russulales</taxon>
        <taxon>Auriscalpiaceae</taxon>
        <taxon>Auriscalpium</taxon>
    </lineage>
</organism>
<accession>A0ACB8RDG8</accession>
<evidence type="ECO:0000313" key="1">
    <source>
        <dbReference type="EMBL" id="KAI0041610.1"/>
    </source>
</evidence>